<name>A0A225WUH4_9STRA</name>
<proteinExistence type="predicted"/>
<sequence>MCIQRHCQIARAQSLELVREAVDARAAPQNAHASELAIERDSRVEQRGTDTSVFTPAVTEVSRVANSRKFTGNAERFLEDGFAATGAQKAWCQILNVSLPVSAHEDFASPLDYAILALMHNIVSSRHPWRVLFDRMPDEPLTFVLGEFVQGFSGYCYEDNEKVDLCVALSERRHWLQMSAMRNAIQAFKAAANPLEPFAHTILELCLSSTPADRSVMGLVYGSEAHLADRGAVGAQLPPLFNRGIGMVSYHRGLV</sequence>
<keyword evidence="2" id="KW-1185">Reference proteome</keyword>
<organism evidence="1 2">
    <name type="scientific">Phytophthora megakarya</name>
    <dbReference type="NCBI Taxonomy" id="4795"/>
    <lineage>
        <taxon>Eukaryota</taxon>
        <taxon>Sar</taxon>
        <taxon>Stramenopiles</taxon>
        <taxon>Oomycota</taxon>
        <taxon>Peronosporomycetes</taxon>
        <taxon>Peronosporales</taxon>
        <taxon>Peronosporaceae</taxon>
        <taxon>Phytophthora</taxon>
    </lineage>
</organism>
<dbReference type="AlphaFoldDB" id="A0A225WUH4"/>
<reference evidence="2" key="1">
    <citation type="submission" date="2017-03" db="EMBL/GenBank/DDBJ databases">
        <title>Phytopthora megakarya and P. palmivora, two closely related causual agents of cacao black pod achieved similar genome size and gene model numbers by different mechanisms.</title>
        <authorList>
            <person name="Ali S."/>
            <person name="Shao J."/>
            <person name="Larry D.J."/>
            <person name="Kronmiller B."/>
            <person name="Shen D."/>
            <person name="Strem M.D."/>
            <person name="Melnick R.L."/>
            <person name="Guiltinan M.J."/>
            <person name="Tyler B.M."/>
            <person name="Meinhardt L.W."/>
            <person name="Bailey B.A."/>
        </authorList>
    </citation>
    <scope>NUCLEOTIDE SEQUENCE [LARGE SCALE GENOMIC DNA]</scope>
    <source>
        <strain evidence="2">zdho120</strain>
    </source>
</reference>
<dbReference type="EMBL" id="NBNE01000294">
    <property type="protein sequence ID" value="OWZ20738.1"/>
    <property type="molecule type" value="Genomic_DNA"/>
</dbReference>
<accession>A0A225WUH4</accession>
<evidence type="ECO:0000313" key="2">
    <source>
        <dbReference type="Proteomes" id="UP000198211"/>
    </source>
</evidence>
<comment type="caution">
    <text evidence="1">The sequence shown here is derived from an EMBL/GenBank/DDBJ whole genome shotgun (WGS) entry which is preliminary data.</text>
</comment>
<dbReference type="OrthoDB" id="127726at2759"/>
<dbReference type="Proteomes" id="UP000198211">
    <property type="component" value="Unassembled WGS sequence"/>
</dbReference>
<protein>
    <submittedName>
        <fullName evidence="1">Uncharacterized protein</fullName>
    </submittedName>
</protein>
<evidence type="ECO:0000313" key="1">
    <source>
        <dbReference type="EMBL" id="OWZ20738.1"/>
    </source>
</evidence>
<gene>
    <name evidence="1" type="ORF">PHMEG_0004800</name>
</gene>